<dbReference type="PROSITE" id="PS50082">
    <property type="entry name" value="WD_REPEATS_2"/>
    <property type="match status" value="5"/>
</dbReference>
<keyword evidence="9 13" id="KW-0333">Golgi apparatus</keyword>
<gene>
    <name evidence="18" type="primary">SEC27</name>
    <name evidence="18" type="ORF">ATY40_BA7501360</name>
</gene>
<dbReference type="PROSITE" id="PS50294">
    <property type="entry name" value="WD_REPEATS_REGION"/>
    <property type="match status" value="3"/>
</dbReference>
<dbReference type="GO" id="GO:0030126">
    <property type="term" value="C:COPI vesicle coat"/>
    <property type="evidence" value="ECO:0007669"/>
    <property type="project" value="TreeGrafter"/>
</dbReference>
<dbReference type="GO" id="GO:0005198">
    <property type="term" value="F:structural molecule activity"/>
    <property type="evidence" value="ECO:0007669"/>
    <property type="project" value="UniProtKB-UniRule"/>
</dbReference>
<evidence type="ECO:0000256" key="9">
    <source>
        <dbReference type="ARBA" id="ARBA00023034"/>
    </source>
</evidence>
<keyword evidence="19" id="KW-1185">Reference proteome</keyword>
<keyword evidence="10 13" id="KW-0472">Membrane</keyword>
<dbReference type="PANTHER" id="PTHR19876">
    <property type="entry name" value="COATOMER"/>
    <property type="match status" value="1"/>
</dbReference>
<evidence type="ECO:0000313" key="19">
    <source>
        <dbReference type="Proteomes" id="UP000094565"/>
    </source>
</evidence>
<dbReference type="CDD" id="cd00200">
    <property type="entry name" value="WD40"/>
    <property type="match status" value="1"/>
</dbReference>
<evidence type="ECO:0000313" key="18">
    <source>
        <dbReference type="EMBL" id="ANZ74550.1"/>
    </source>
</evidence>
<reference evidence="18 19" key="1">
    <citation type="submission" date="2016-02" db="EMBL/GenBank/DDBJ databases">
        <title>Comparative genomic and transcriptomic foundation for Pichia pastoris.</title>
        <authorList>
            <person name="Love K.R."/>
            <person name="Shah K.A."/>
            <person name="Whittaker C.A."/>
            <person name="Wu J."/>
            <person name="Bartlett M.C."/>
            <person name="Ma D."/>
            <person name="Leeson R.L."/>
            <person name="Priest M."/>
            <person name="Young S.K."/>
            <person name="Love J.C."/>
        </authorList>
    </citation>
    <scope>NUCLEOTIDE SEQUENCE [LARGE SCALE GENOMIC DNA]</scope>
    <source>
        <strain evidence="18 19">ATCC 28485</strain>
    </source>
</reference>
<dbReference type="PANTHER" id="PTHR19876:SF2">
    <property type="entry name" value="COATOMER SUBUNIT BETA"/>
    <property type="match status" value="1"/>
</dbReference>
<evidence type="ECO:0000256" key="14">
    <source>
        <dbReference type="PROSITE-ProRule" id="PRU00221"/>
    </source>
</evidence>
<evidence type="ECO:0000256" key="10">
    <source>
        <dbReference type="ARBA" id="ARBA00023136"/>
    </source>
</evidence>
<feature type="repeat" description="WD" evidence="14">
    <location>
        <begin position="197"/>
        <end position="223"/>
    </location>
</feature>
<dbReference type="Pfam" id="PF04053">
    <property type="entry name" value="B-prop_COPA_B_2nd"/>
    <property type="match status" value="1"/>
</dbReference>
<dbReference type="GO" id="GO:0006890">
    <property type="term" value="P:retrograde vesicle-mediated transport, Golgi to endoplasmic reticulum"/>
    <property type="evidence" value="ECO:0007669"/>
    <property type="project" value="TreeGrafter"/>
</dbReference>
<dbReference type="SUPFAM" id="SSF63829">
    <property type="entry name" value="Calcium-dependent phosphotriesterase"/>
    <property type="match status" value="1"/>
</dbReference>
<dbReference type="CDD" id="cd22947">
    <property type="entry name" value="Coatomer_WDAD_beta-like"/>
    <property type="match status" value="1"/>
</dbReference>
<dbReference type="InterPro" id="IPR020472">
    <property type="entry name" value="WD40_PAC1"/>
</dbReference>
<keyword evidence="5 14" id="KW-0853">WD repeat</keyword>
<dbReference type="PRINTS" id="PR00320">
    <property type="entry name" value="GPROTEINBRPT"/>
</dbReference>
<proteinExistence type="inferred from homology"/>
<evidence type="ECO:0000256" key="11">
    <source>
        <dbReference type="ARBA" id="ARBA00023329"/>
    </source>
</evidence>
<name>A0A1B2J989_PICPA</name>
<evidence type="ECO:0000256" key="1">
    <source>
        <dbReference type="ARBA" id="ARBA00004347"/>
    </source>
</evidence>
<dbReference type="Pfam" id="PF00400">
    <property type="entry name" value="WD40"/>
    <property type="match status" value="4"/>
</dbReference>
<dbReference type="FunFam" id="1.25.40.470:FF:000001">
    <property type="entry name" value="Coatomer subunit beta"/>
    <property type="match status" value="1"/>
</dbReference>
<evidence type="ECO:0000256" key="5">
    <source>
        <dbReference type="ARBA" id="ARBA00022574"/>
    </source>
</evidence>
<feature type="domain" description="COPA/B second beta-propeller" evidence="16">
    <location>
        <begin position="319"/>
        <end position="578"/>
    </location>
</feature>
<evidence type="ECO:0000256" key="2">
    <source>
        <dbReference type="ARBA" id="ARBA00010844"/>
    </source>
</evidence>
<evidence type="ECO:0000256" key="8">
    <source>
        <dbReference type="ARBA" id="ARBA00022927"/>
    </source>
</evidence>
<evidence type="ECO:0000256" key="7">
    <source>
        <dbReference type="ARBA" id="ARBA00022892"/>
    </source>
</evidence>
<evidence type="ECO:0000256" key="6">
    <source>
        <dbReference type="ARBA" id="ARBA00022737"/>
    </source>
</evidence>
<dbReference type="Gene3D" id="2.130.10.10">
    <property type="entry name" value="YVTN repeat-like/Quinoprotein amine dehydrogenase"/>
    <property type="match status" value="1"/>
</dbReference>
<evidence type="ECO:0000256" key="4">
    <source>
        <dbReference type="ARBA" id="ARBA00022490"/>
    </source>
</evidence>
<dbReference type="InterPro" id="IPR050844">
    <property type="entry name" value="Coatomer_complex_subunit"/>
</dbReference>
<protein>
    <recommendedName>
        <fullName evidence="13">Coatomer subunit beta'</fullName>
    </recommendedName>
</protein>
<organism evidence="18 19">
    <name type="scientific">Komagataella pastoris</name>
    <name type="common">Yeast</name>
    <name type="synonym">Pichia pastoris</name>
    <dbReference type="NCBI Taxonomy" id="4922"/>
    <lineage>
        <taxon>Eukaryota</taxon>
        <taxon>Fungi</taxon>
        <taxon>Dikarya</taxon>
        <taxon>Ascomycota</taxon>
        <taxon>Saccharomycotina</taxon>
        <taxon>Pichiomycetes</taxon>
        <taxon>Pichiales</taxon>
        <taxon>Pichiaceae</taxon>
        <taxon>Komagataella</taxon>
    </lineage>
</organism>
<dbReference type="GO" id="GO:0000139">
    <property type="term" value="C:Golgi membrane"/>
    <property type="evidence" value="ECO:0007669"/>
    <property type="project" value="UniProtKB-SubCell"/>
</dbReference>
<evidence type="ECO:0000256" key="3">
    <source>
        <dbReference type="ARBA" id="ARBA00022448"/>
    </source>
</evidence>
<dbReference type="SUPFAM" id="SSF50978">
    <property type="entry name" value="WD40 repeat-like"/>
    <property type="match status" value="1"/>
</dbReference>
<dbReference type="GO" id="GO:0006888">
    <property type="term" value="P:endoplasmic reticulum to Golgi vesicle-mediated transport"/>
    <property type="evidence" value="ECO:0007669"/>
    <property type="project" value="TreeGrafter"/>
</dbReference>
<comment type="similarity">
    <text evidence="2 13">Belongs to the WD repeat COPB2 family.</text>
</comment>
<dbReference type="OrthoDB" id="10261470at2759"/>
<feature type="domain" description="COPA/B TPR" evidence="17">
    <location>
        <begin position="595"/>
        <end position="777"/>
    </location>
</feature>
<evidence type="ECO:0000259" key="16">
    <source>
        <dbReference type="Pfam" id="PF04053"/>
    </source>
</evidence>
<dbReference type="InterPro" id="IPR019775">
    <property type="entry name" value="WD40_repeat_CS"/>
</dbReference>
<dbReference type="GO" id="GO:0006891">
    <property type="term" value="P:intra-Golgi vesicle-mediated transport"/>
    <property type="evidence" value="ECO:0007669"/>
    <property type="project" value="TreeGrafter"/>
</dbReference>
<dbReference type="PROSITE" id="PS00678">
    <property type="entry name" value="WD_REPEATS_1"/>
    <property type="match status" value="1"/>
</dbReference>
<comment type="subcellular location">
    <subcellularLocation>
        <location evidence="1 13">Cytoplasmic vesicle</location>
        <location evidence="1 13">COPI-coated vesicle membrane</location>
        <topology evidence="1 13">Peripheral membrane protein</topology>
        <orientation evidence="1 13">Cytoplasmic side</orientation>
    </subcellularLocation>
    <subcellularLocation>
        <location evidence="13">Golgi apparatus membrane</location>
        <topology evidence="13">Peripheral membrane protein</topology>
        <orientation evidence="13">Cytoplasmic side</orientation>
    </subcellularLocation>
    <text evidence="13">The coatomer is cytoplasmic or polymerized on the cytoplasmic side of the Golgi, as well as on the vesicles/buds originating from it.</text>
</comment>
<dbReference type="FunFam" id="2.130.10.10:FF:000016">
    <property type="entry name" value="Coatomer alpha subunit, putative"/>
    <property type="match status" value="1"/>
</dbReference>
<dbReference type="SMART" id="SM00320">
    <property type="entry name" value="WD40"/>
    <property type="match status" value="6"/>
</dbReference>
<dbReference type="InterPro" id="IPR056176">
    <property type="entry name" value="TPR_COPA_B"/>
</dbReference>
<dbReference type="InterPro" id="IPR001680">
    <property type="entry name" value="WD40_rpt"/>
</dbReference>
<dbReference type="EMBL" id="CP014584">
    <property type="protein sequence ID" value="ANZ74550.1"/>
    <property type="molecule type" value="Genomic_DNA"/>
</dbReference>
<evidence type="ECO:0000256" key="13">
    <source>
        <dbReference type="PIRNR" id="PIRNR005567"/>
    </source>
</evidence>
<dbReference type="Pfam" id="PF23953">
    <property type="entry name" value="TPR_COPA_B"/>
    <property type="match status" value="1"/>
</dbReference>
<dbReference type="Gene3D" id="1.25.40.470">
    <property type="match status" value="1"/>
</dbReference>
<keyword evidence="4 13" id="KW-0963">Cytoplasm</keyword>
<feature type="repeat" description="WD" evidence="14">
    <location>
        <begin position="93"/>
        <end position="125"/>
    </location>
</feature>
<dbReference type="AlphaFoldDB" id="A0A1B2J989"/>
<sequence length="904" mass="100849">MRLDIKKAFSARSDRVKGIDFHPSEPWVLTTLYSGKAEIWSYETSTKVKTFDITNVPVRAGRFIARKNWVVLGSDDFQIRVYNYNTGEKVAQFEAHPDYIRAIAIHPTLSYVLTCSDDSKIKLWNWDHNWKLEQVFEGHQHYVMSVAFNPKDPNTFASASLDRSVKIWSLGLSVPNFTLLAHETKGVNYVEYYAQSDKPYIITSSDDKTIKVWDYQTKSCVAVLEGHISNVSFAVFHPELPLIVSGSEDATIKVWNANTYKLEKSLNYGLERAWSVSFRKGSNLVAVGFDAGHVVLQLADDKPSVSMDSMGKLIYAKNTDIFTSVIKQSDSANTPDGEVLPLSHKELGSVEIFPTSLTHSPNGRFVTVTGDGEYIIYTALAWRNKSYGSALDFVWAHDSNLYAIRESVDSVKIFKNFQERTNNPIELVYSADKIFGGALLAVKSEGFVSFFDWESGKLVRRVDVEATDVVWSESGELVLIISSESAYALRFDRDIFAQALASNQLDPEEGCEESFEVLYDVNESVASGKWAGDVFIYTSATNRLNYLVGGAISNIAHFDKNVFLLGYLPRDNKIYVVDKNANVVSYHLSLNVLEYETVVLRGDLEHANEILKTIPESELPQVVKFLDKQGYKELALKITDNKDQKFDFAVQLKDLDTAYEIALQADSEQKWKVLGDASLAAWNLKVAIEAFEKSSDHESLLLLYTSLNDTEGLKKLADLSKSVGKYNVSFSAYWAANDVKGATQLLKESNRLPEASLFALTYTGDKTTINDCVELWKKSLATEGKQSIAERICTPTVDAEKFPLVGDYQEEKKEEDLIDVSDNVDVSSEAPVAIAAPVEVPDHVEEELVAPTPTPAQVPAFVPATTQVVAPEFQAEAITPDELTDGEEDDAYGENIDDELDNLV</sequence>
<dbReference type="InterPro" id="IPR036322">
    <property type="entry name" value="WD40_repeat_dom_sf"/>
</dbReference>
<evidence type="ECO:0000256" key="12">
    <source>
        <dbReference type="ARBA" id="ARBA00025536"/>
    </source>
</evidence>
<comment type="subunit">
    <text evidence="13">Oligomeric complex that consists of at least the alpha, beta, beta', gamma, delta, epsilon and zeta subunits.</text>
</comment>
<keyword evidence="11 13" id="KW-0968">Cytoplasmic vesicle</keyword>
<feature type="compositionally biased region" description="Acidic residues" evidence="15">
    <location>
        <begin position="882"/>
        <end position="904"/>
    </location>
</feature>
<dbReference type="PIRSF" id="PIRSF005567">
    <property type="entry name" value="Coatomer_beta'_subunit"/>
    <property type="match status" value="1"/>
</dbReference>
<dbReference type="InterPro" id="IPR016453">
    <property type="entry name" value="COPB2"/>
</dbReference>
<dbReference type="InterPro" id="IPR015943">
    <property type="entry name" value="WD40/YVTN_repeat-like_dom_sf"/>
</dbReference>
<feature type="repeat" description="WD" evidence="14">
    <location>
        <begin position="224"/>
        <end position="265"/>
    </location>
</feature>
<dbReference type="GO" id="GO:0006886">
    <property type="term" value="P:intracellular protein transport"/>
    <property type="evidence" value="ECO:0007669"/>
    <property type="project" value="UniProtKB-UniRule"/>
</dbReference>
<keyword evidence="8 13" id="KW-0653">Protein transport</keyword>
<comment type="function">
    <text evidence="12 13">The coatomer is a cytosolic protein complex that binds to dilysine motifs and reversibly associates with Golgi non-clathrin-coated vesicles, which further mediate biosynthetic protein transport from the ER, via the Golgi up to the trans Golgi network. Coatomer complex is required for budding from Golgi membranes, and is essential for the retrograde Golgi-to-ER transport of dilysine-tagged proteins.</text>
</comment>
<feature type="repeat" description="WD" evidence="14">
    <location>
        <begin position="136"/>
        <end position="170"/>
    </location>
</feature>
<keyword evidence="3 13" id="KW-0813">Transport</keyword>
<feature type="region of interest" description="Disordered" evidence="15">
    <location>
        <begin position="873"/>
        <end position="904"/>
    </location>
</feature>
<feature type="repeat" description="WD" evidence="14">
    <location>
        <begin position="9"/>
        <end position="50"/>
    </location>
</feature>
<dbReference type="Proteomes" id="UP000094565">
    <property type="component" value="Chromosome 1"/>
</dbReference>
<accession>A0A1B2J989</accession>
<keyword evidence="7 13" id="KW-0931">ER-Golgi transport</keyword>
<dbReference type="InterPro" id="IPR006692">
    <property type="entry name" value="Beta-prop_COPA/B_2nd"/>
</dbReference>
<evidence type="ECO:0000259" key="17">
    <source>
        <dbReference type="Pfam" id="PF23953"/>
    </source>
</evidence>
<keyword evidence="6" id="KW-0677">Repeat</keyword>
<evidence type="ECO:0000256" key="15">
    <source>
        <dbReference type="SAM" id="MobiDB-lite"/>
    </source>
</evidence>